<accession>A0A921DQL9</accession>
<evidence type="ECO:0000313" key="5">
    <source>
        <dbReference type="Proteomes" id="UP000698963"/>
    </source>
</evidence>
<dbReference type="InterPro" id="IPR021731">
    <property type="entry name" value="AMIN_dom"/>
</dbReference>
<evidence type="ECO:0000256" key="2">
    <source>
        <dbReference type="SAM" id="SignalP"/>
    </source>
</evidence>
<dbReference type="RefSeq" id="WP_304120157.1">
    <property type="nucleotide sequence ID" value="NZ_DYZA01000008.1"/>
</dbReference>
<dbReference type="EMBL" id="DYZA01000008">
    <property type="protein sequence ID" value="HJD96081.1"/>
    <property type="molecule type" value="Genomic_DNA"/>
</dbReference>
<name>A0A921DQL9_9BACT</name>
<evidence type="ECO:0000313" key="4">
    <source>
        <dbReference type="EMBL" id="HJD96081.1"/>
    </source>
</evidence>
<feature type="region of interest" description="Disordered" evidence="1">
    <location>
        <begin position="49"/>
        <end position="85"/>
    </location>
</feature>
<feature type="compositionally biased region" description="Basic and acidic residues" evidence="1">
    <location>
        <begin position="160"/>
        <end position="173"/>
    </location>
</feature>
<evidence type="ECO:0000256" key="1">
    <source>
        <dbReference type="SAM" id="MobiDB-lite"/>
    </source>
</evidence>
<proteinExistence type="predicted"/>
<organism evidence="4 5">
    <name type="scientific">Mailhella massiliensis</name>
    <dbReference type="NCBI Taxonomy" id="1903261"/>
    <lineage>
        <taxon>Bacteria</taxon>
        <taxon>Pseudomonadati</taxon>
        <taxon>Thermodesulfobacteriota</taxon>
        <taxon>Desulfovibrionia</taxon>
        <taxon>Desulfovibrionales</taxon>
        <taxon>Desulfovibrionaceae</taxon>
        <taxon>Mailhella</taxon>
    </lineage>
</organism>
<keyword evidence="2" id="KW-0732">Signal</keyword>
<dbReference type="AlphaFoldDB" id="A0A921DQL9"/>
<dbReference type="Gene3D" id="2.60.40.3500">
    <property type="match status" value="1"/>
</dbReference>
<dbReference type="Pfam" id="PF11741">
    <property type="entry name" value="AMIN"/>
    <property type="match status" value="1"/>
</dbReference>
<comment type="caution">
    <text evidence="4">The sequence shown here is derived from an EMBL/GenBank/DDBJ whole genome shotgun (WGS) entry which is preliminary data.</text>
</comment>
<reference evidence="4" key="1">
    <citation type="journal article" date="2021" name="PeerJ">
        <title>Extensive microbial diversity within the chicken gut microbiome revealed by metagenomics and culture.</title>
        <authorList>
            <person name="Gilroy R."/>
            <person name="Ravi A."/>
            <person name="Getino M."/>
            <person name="Pursley I."/>
            <person name="Horton D.L."/>
            <person name="Alikhan N.F."/>
            <person name="Baker D."/>
            <person name="Gharbi K."/>
            <person name="Hall N."/>
            <person name="Watson M."/>
            <person name="Adriaenssens E.M."/>
            <person name="Foster-Nyarko E."/>
            <person name="Jarju S."/>
            <person name="Secka A."/>
            <person name="Antonio M."/>
            <person name="Oren A."/>
            <person name="Chaudhuri R.R."/>
            <person name="La Ragione R."/>
            <person name="Hildebrand F."/>
            <person name="Pallen M.J."/>
        </authorList>
    </citation>
    <scope>NUCLEOTIDE SEQUENCE</scope>
    <source>
        <strain evidence="4">ChiGjej2B2-19336</strain>
    </source>
</reference>
<sequence>MSRTLRLFACAAAMLAVAVGAAAVLKDEPGYEAGLSEVSGKIVGLTEYQEGRGEPESEPSLPPSQHDWSAADPSPLGGGIFPEVKSASPLKSGGVSSIPSTFLPEAVSAPGGKGDVLTESPAFFREDSSVDEAEGFSSGNAAREKSAPPEGGSKAVSVSSEERSLGEAAEAGKKVAPSSETKTLKAAQESAPVNAERGKKAESSPGIVQEALEEVRTVAGGEPSVPQKAQPRYERVVTSAKFSMKGSLIKLVLQGNAPMVGHCSILGDPDRVVLDLAGNWELEAPRVPSNRLVQAVRVGQHEDKTRIVLDMKTMGKVALVPVNRNALELSIQ</sequence>
<protein>
    <submittedName>
        <fullName evidence="4">AMIN domain-containing protein</fullName>
    </submittedName>
</protein>
<feature type="domain" description="AMIN" evidence="3">
    <location>
        <begin position="250"/>
        <end position="313"/>
    </location>
</feature>
<gene>
    <name evidence="4" type="ORF">K8W16_00310</name>
</gene>
<feature type="signal peptide" evidence="2">
    <location>
        <begin position="1"/>
        <end position="22"/>
    </location>
</feature>
<dbReference type="Proteomes" id="UP000698963">
    <property type="component" value="Unassembled WGS sequence"/>
</dbReference>
<reference evidence="4" key="2">
    <citation type="submission" date="2021-09" db="EMBL/GenBank/DDBJ databases">
        <authorList>
            <person name="Gilroy R."/>
        </authorList>
    </citation>
    <scope>NUCLEOTIDE SEQUENCE</scope>
    <source>
        <strain evidence="4">ChiGjej2B2-19336</strain>
    </source>
</reference>
<evidence type="ECO:0000259" key="3">
    <source>
        <dbReference type="Pfam" id="PF11741"/>
    </source>
</evidence>
<feature type="region of interest" description="Disordered" evidence="1">
    <location>
        <begin position="125"/>
        <end position="206"/>
    </location>
</feature>
<feature type="chain" id="PRO_5037954536" evidence="2">
    <location>
        <begin position="23"/>
        <end position="332"/>
    </location>
</feature>